<name>A0A1C4D9T6_9BACT</name>
<sequence length="181" mass="20576">MDEDILIDFKFKQDRPGLGDLFLITGTEHAKFPAKTRNFEQLAHLGFEQIHDFFGILNEEEAGDDVIVWLFPMIRGEEAIQHAGPFDAVRLSYNALRNVPGKSVDVLEECYDLLLENFDVQVLLNGLPIAGFEPVSEKISQIVGRWRAEGIEPGSEAALLLEDDEDWDDEDDDFNYSDDDR</sequence>
<dbReference type="AlphaFoldDB" id="A0A1C4D9T6"/>
<evidence type="ECO:0000256" key="1">
    <source>
        <dbReference type="SAM" id="MobiDB-lite"/>
    </source>
</evidence>
<evidence type="ECO:0000313" key="3">
    <source>
        <dbReference type="Proteomes" id="UP000242818"/>
    </source>
</evidence>
<evidence type="ECO:0000313" key="2">
    <source>
        <dbReference type="EMBL" id="SCC28062.1"/>
    </source>
</evidence>
<dbReference type="Proteomes" id="UP000242818">
    <property type="component" value="Unassembled WGS sequence"/>
</dbReference>
<proteinExistence type="predicted"/>
<feature type="region of interest" description="Disordered" evidence="1">
    <location>
        <begin position="159"/>
        <end position="181"/>
    </location>
</feature>
<gene>
    <name evidence="2" type="ORF">GA0116948_105151</name>
</gene>
<organism evidence="2 3">
    <name type="scientific">Chitinophaga costaii</name>
    <dbReference type="NCBI Taxonomy" id="1335309"/>
    <lineage>
        <taxon>Bacteria</taxon>
        <taxon>Pseudomonadati</taxon>
        <taxon>Bacteroidota</taxon>
        <taxon>Chitinophagia</taxon>
        <taxon>Chitinophagales</taxon>
        <taxon>Chitinophagaceae</taxon>
        <taxon>Chitinophaga</taxon>
    </lineage>
</organism>
<protein>
    <submittedName>
        <fullName evidence="2">Uncharacterized protein</fullName>
    </submittedName>
</protein>
<reference evidence="2 3" key="1">
    <citation type="submission" date="2016-08" db="EMBL/GenBank/DDBJ databases">
        <authorList>
            <person name="Seilhamer J.J."/>
        </authorList>
    </citation>
    <scope>NUCLEOTIDE SEQUENCE [LARGE SCALE GENOMIC DNA]</scope>
    <source>
        <strain evidence="2 3">A37T2</strain>
    </source>
</reference>
<dbReference type="EMBL" id="FMAR01000005">
    <property type="protein sequence ID" value="SCC28062.1"/>
    <property type="molecule type" value="Genomic_DNA"/>
</dbReference>
<feature type="compositionally biased region" description="Acidic residues" evidence="1">
    <location>
        <begin position="161"/>
        <end position="181"/>
    </location>
</feature>
<keyword evidence="3" id="KW-1185">Reference proteome</keyword>
<dbReference type="STRING" id="1335309.GA0116948_105151"/>
<accession>A0A1C4D9T6</accession>
<dbReference type="OrthoDB" id="1432483at2"/>
<dbReference type="RefSeq" id="WP_089711424.1">
    <property type="nucleotide sequence ID" value="NZ_FMAR01000005.1"/>
</dbReference>